<organism evidence="2">
    <name type="scientific">Pyrodinium bahamense</name>
    <dbReference type="NCBI Taxonomy" id="73915"/>
    <lineage>
        <taxon>Eukaryota</taxon>
        <taxon>Sar</taxon>
        <taxon>Alveolata</taxon>
        <taxon>Dinophyceae</taxon>
        <taxon>Gonyaulacales</taxon>
        <taxon>Pyrocystaceae</taxon>
        <taxon>Pyrodinium</taxon>
    </lineage>
</organism>
<reference evidence="2" key="1">
    <citation type="submission" date="2021-01" db="EMBL/GenBank/DDBJ databases">
        <authorList>
            <person name="Corre E."/>
            <person name="Pelletier E."/>
            <person name="Niang G."/>
            <person name="Scheremetjew M."/>
            <person name="Finn R."/>
            <person name="Kale V."/>
            <person name="Holt S."/>
            <person name="Cochrane G."/>
            <person name="Meng A."/>
            <person name="Brown T."/>
            <person name="Cohen L."/>
        </authorList>
    </citation>
    <scope>NUCLEOTIDE SEQUENCE</scope>
    <source>
        <strain evidence="2">Pbaha01</strain>
    </source>
</reference>
<protein>
    <submittedName>
        <fullName evidence="2">Uncharacterized protein</fullName>
    </submittedName>
</protein>
<sequence>MAVLRALVERCGMPFTDLASQILWRNRKVKVLQRAPFRRLARDLSWLGRRDDECPLEPVEEVFRCLTAKCGGRMAGRQWQKVLALIHRNPVLGSRVKLCDADRLFYGECHRGGQANRAINMSEFKELLFDLSESSGIHPCLIFISVGSHARRLLAEAEEAEEASVEGSGTRPASSRPKTAPAALLQQAVRPMQ</sequence>
<dbReference type="AlphaFoldDB" id="A0A7S0FYS5"/>
<evidence type="ECO:0000256" key="1">
    <source>
        <dbReference type="SAM" id="MobiDB-lite"/>
    </source>
</evidence>
<dbReference type="EMBL" id="HBEG01049258">
    <property type="protein sequence ID" value="CAD8386348.1"/>
    <property type="molecule type" value="Transcribed_RNA"/>
</dbReference>
<name>A0A7S0FYS5_9DINO</name>
<evidence type="ECO:0000313" key="2">
    <source>
        <dbReference type="EMBL" id="CAD8386348.1"/>
    </source>
</evidence>
<gene>
    <name evidence="2" type="ORF">PBAH0796_LOCUS30036</name>
</gene>
<proteinExistence type="predicted"/>
<feature type="region of interest" description="Disordered" evidence="1">
    <location>
        <begin position="159"/>
        <end position="193"/>
    </location>
</feature>
<accession>A0A7S0FYS5</accession>